<organism evidence="13 14">
    <name type="scientific">Actinomortierella ambigua</name>
    <dbReference type="NCBI Taxonomy" id="1343610"/>
    <lineage>
        <taxon>Eukaryota</taxon>
        <taxon>Fungi</taxon>
        <taxon>Fungi incertae sedis</taxon>
        <taxon>Mucoromycota</taxon>
        <taxon>Mortierellomycotina</taxon>
        <taxon>Mortierellomycetes</taxon>
        <taxon>Mortierellales</taxon>
        <taxon>Mortierellaceae</taxon>
        <taxon>Actinomortierella</taxon>
    </lineage>
</organism>
<dbReference type="InterPro" id="IPR001841">
    <property type="entry name" value="Znf_RING"/>
</dbReference>
<dbReference type="GO" id="GO:0016020">
    <property type="term" value="C:membrane"/>
    <property type="evidence" value="ECO:0007669"/>
    <property type="project" value="UniProtKB-SubCell"/>
</dbReference>
<keyword evidence="14" id="KW-1185">Reference proteome</keyword>
<dbReference type="Pfam" id="PF02225">
    <property type="entry name" value="PA"/>
    <property type="match status" value="1"/>
</dbReference>
<feature type="chain" id="PRO_5040331983" description="RING-type domain-containing protein" evidence="11">
    <location>
        <begin position="31"/>
        <end position="402"/>
    </location>
</feature>
<dbReference type="InterPro" id="IPR003137">
    <property type="entry name" value="PA_domain"/>
</dbReference>
<keyword evidence="4 8" id="KW-0863">Zinc-finger</keyword>
<evidence type="ECO:0000256" key="5">
    <source>
        <dbReference type="ARBA" id="ARBA00022833"/>
    </source>
</evidence>
<evidence type="ECO:0000256" key="11">
    <source>
        <dbReference type="SAM" id="SignalP"/>
    </source>
</evidence>
<evidence type="ECO:0000313" key="14">
    <source>
        <dbReference type="Proteomes" id="UP000807716"/>
    </source>
</evidence>
<dbReference type="FunFam" id="3.30.40.10:FF:000388">
    <property type="entry name" value="Putative RING zinc finger domain superfamily protein"/>
    <property type="match status" value="1"/>
</dbReference>
<dbReference type="Gene3D" id="3.50.30.30">
    <property type="match status" value="1"/>
</dbReference>
<evidence type="ECO:0000256" key="4">
    <source>
        <dbReference type="ARBA" id="ARBA00022771"/>
    </source>
</evidence>
<dbReference type="PANTHER" id="PTHR47168">
    <property type="entry name" value="RING ZINC FINGER DOMAIN SUPERFAMILY PROTEIN-RELATED"/>
    <property type="match status" value="1"/>
</dbReference>
<evidence type="ECO:0000256" key="7">
    <source>
        <dbReference type="ARBA" id="ARBA00023136"/>
    </source>
</evidence>
<comment type="subcellular location">
    <subcellularLocation>
        <location evidence="1">Membrane</location>
        <topology evidence="1">Single-pass membrane protein</topology>
    </subcellularLocation>
</comment>
<keyword evidence="2 10" id="KW-0812">Transmembrane</keyword>
<dbReference type="InterPro" id="IPR013083">
    <property type="entry name" value="Znf_RING/FYVE/PHD"/>
</dbReference>
<evidence type="ECO:0000259" key="12">
    <source>
        <dbReference type="PROSITE" id="PS50089"/>
    </source>
</evidence>
<dbReference type="OrthoDB" id="8062037at2759"/>
<dbReference type="GO" id="GO:0008270">
    <property type="term" value="F:zinc ion binding"/>
    <property type="evidence" value="ECO:0007669"/>
    <property type="project" value="UniProtKB-KW"/>
</dbReference>
<dbReference type="PROSITE" id="PS50089">
    <property type="entry name" value="ZF_RING_2"/>
    <property type="match status" value="1"/>
</dbReference>
<name>A0A9P6U3C1_9FUNG</name>
<gene>
    <name evidence="13" type="ORF">DFQ27_005145</name>
</gene>
<evidence type="ECO:0000256" key="1">
    <source>
        <dbReference type="ARBA" id="ARBA00004167"/>
    </source>
</evidence>
<evidence type="ECO:0000256" key="3">
    <source>
        <dbReference type="ARBA" id="ARBA00022723"/>
    </source>
</evidence>
<dbReference type="Proteomes" id="UP000807716">
    <property type="component" value="Unassembled WGS sequence"/>
</dbReference>
<evidence type="ECO:0000256" key="10">
    <source>
        <dbReference type="SAM" id="Phobius"/>
    </source>
</evidence>
<keyword evidence="3" id="KW-0479">Metal-binding</keyword>
<keyword evidence="6 10" id="KW-1133">Transmembrane helix</keyword>
<feature type="domain" description="RING-type" evidence="12">
    <location>
        <begin position="236"/>
        <end position="278"/>
    </location>
</feature>
<sequence>MACRGASVLLLLNWLFIAAWLIASFQAIDASIIVLATNNTYVDRVAAFGPRIPEEGIILNLIAVGTFDDGDQFACAPVKGAPNDKSWVALVERGGDCSFVEKVRNMQASGAGAVIVGDNQRGGLVTMYARDDTSDVLIPSVFIAQQHYRELRYLDVELGKGFLVKLTPDEMDWPIMDVIIFIVFSPAFVIIFLYFLWRVRLRQQRLADLAPTEVVSNLPIKVFYTSKLKENDPLECVICLEDYKDEDEIRILPCKHEYHVGCIDNWLTTRKKFCPICKRDICTPTESTPLLQSNALMDSYRGDQRRSDNNATTDHSRTRRSGAARTPSSVGAGVGRDRGDGRSDAALISIPSSSRTIFPREDSSAPPPTMASSAPPATNATSLTVVSNPPNPVNEDDVLRRA</sequence>
<keyword evidence="5" id="KW-0862">Zinc</keyword>
<keyword evidence="7 10" id="KW-0472">Membrane</keyword>
<feature type="transmembrane region" description="Helical" evidence="10">
    <location>
        <begin position="173"/>
        <end position="197"/>
    </location>
</feature>
<proteinExistence type="predicted"/>
<dbReference type="Gene3D" id="3.30.40.10">
    <property type="entry name" value="Zinc/RING finger domain, C3HC4 (zinc finger)"/>
    <property type="match status" value="1"/>
</dbReference>
<comment type="caution">
    <text evidence="13">The sequence shown here is derived from an EMBL/GenBank/DDBJ whole genome shotgun (WGS) entry which is preliminary data.</text>
</comment>
<dbReference type="PANTHER" id="PTHR47168:SF1">
    <property type="entry name" value="OS02G0798600 PROTEIN"/>
    <property type="match status" value="1"/>
</dbReference>
<dbReference type="SUPFAM" id="SSF57850">
    <property type="entry name" value="RING/U-box"/>
    <property type="match status" value="1"/>
</dbReference>
<dbReference type="Pfam" id="PF13639">
    <property type="entry name" value="zf-RING_2"/>
    <property type="match status" value="1"/>
</dbReference>
<evidence type="ECO:0000313" key="13">
    <source>
        <dbReference type="EMBL" id="KAG0257454.1"/>
    </source>
</evidence>
<accession>A0A9P6U3C1</accession>
<keyword evidence="11" id="KW-0732">Signal</keyword>
<evidence type="ECO:0000256" key="8">
    <source>
        <dbReference type="PROSITE-ProRule" id="PRU00175"/>
    </source>
</evidence>
<protein>
    <recommendedName>
        <fullName evidence="12">RING-type domain-containing protein</fullName>
    </recommendedName>
</protein>
<evidence type="ECO:0000256" key="9">
    <source>
        <dbReference type="SAM" id="MobiDB-lite"/>
    </source>
</evidence>
<reference evidence="13" key="1">
    <citation type="journal article" date="2020" name="Fungal Divers.">
        <title>Resolving the Mortierellaceae phylogeny through synthesis of multi-gene phylogenetics and phylogenomics.</title>
        <authorList>
            <person name="Vandepol N."/>
            <person name="Liber J."/>
            <person name="Desiro A."/>
            <person name="Na H."/>
            <person name="Kennedy M."/>
            <person name="Barry K."/>
            <person name="Grigoriev I.V."/>
            <person name="Miller A.N."/>
            <person name="O'Donnell K."/>
            <person name="Stajich J.E."/>
            <person name="Bonito G."/>
        </authorList>
    </citation>
    <scope>NUCLEOTIDE SEQUENCE</scope>
    <source>
        <strain evidence="13">BC1065</strain>
    </source>
</reference>
<feature type="signal peptide" evidence="11">
    <location>
        <begin position="1"/>
        <end position="30"/>
    </location>
</feature>
<feature type="compositionally biased region" description="Low complexity" evidence="9">
    <location>
        <begin position="370"/>
        <end position="382"/>
    </location>
</feature>
<dbReference type="InterPro" id="IPR051653">
    <property type="entry name" value="E3_ligase_sorting_rcpt"/>
</dbReference>
<dbReference type="AlphaFoldDB" id="A0A9P6U3C1"/>
<feature type="region of interest" description="Disordered" evidence="9">
    <location>
        <begin position="299"/>
        <end position="402"/>
    </location>
</feature>
<evidence type="ECO:0000256" key="2">
    <source>
        <dbReference type="ARBA" id="ARBA00022692"/>
    </source>
</evidence>
<dbReference type="SMART" id="SM00184">
    <property type="entry name" value="RING"/>
    <property type="match status" value="1"/>
</dbReference>
<dbReference type="EMBL" id="JAAAJB010000361">
    <property type="protein sequence ID" value="KAG0257454.1"/>
    <property type="molecule type" value="Genomic_DNA"/>
</dbReference>
<evidence type="ECO:0000256" key="6">
    <source>
        <dbReference type="ARBA" id="ARBA00022989"/>
    </source>
</evidence>